<dbReference type="Pfam" id="PF00459">
    <property type="entry name" value="Inositol_P"/>
    <property type="match status" value="1"/>
</dbReference>
<reference evidence="1 2" key="1">
    <citation type="submission" date="2020-10" db="EMBL/GenBank/DDBJ databases">
        <title>Sequencing the genomes of 1000 actinobacteria strains.</title>
        <authorList>
            <person name="Klenk H.-P."/>
        </authorList>
    </citation>
    <scope>NUCLEOTIDE SEQUENCE [LARGE SCALE GENOMIC DNA]</scope>
    <source>
        <strain evidence="1 2">DSM 46661</strain>
    </source>
</reference>
<dbReference type="InterPro" id="IPR000760">
    <property type="entry name" value="Inositol_monophosphatase-like"/>
</dbReference>
<evidence type="ECO:0000313" key="1">
    <source>
        <dbReference type="EMBL" id="MBE1573273.1"/>
    </source>
</evidence>
<dbReference type="SUPFAM" id="SSF56655">
    <property type="entry name" value="Carbohydrate phosphatase"/>
    <property type="match status" value="1"/>
</dbReference>
<dbReference type="Gene3D" id="3.30.540.10">
    <property type="entry name" value="Fructose-1,6-Bisphosphatase, subunit A, domain 1"/>
    <property type="match status" value="1"/>
</dbReference>
<dbReference type="RefSeq" id="WP_318780504.1">
    <property type="nucleotide sequence ID" value="NZ_JADBEJ010000001.1"/>
</dbReference>
<evidence type="ECO:0000313" key="2">
    <source>
        <dbReference type="Proteomes" id="UP000656548"/>
    </source>
</evidence>
<dbReference type="EMBL" id="JADBEJ010000001">
    <property type="protein sequence ID" value="MBE1573273.1"/>
    <property type="molecule type" value="Genomic_DNA"/>
</dbReference>
<keyword evidence="2" id="KW-1185">Reference proteome</keyword>
<dbReference type="CDD" id="cd01637">
    <property type="entry name" value="IMPase_like"/>
    <property type="match status" value="1"/>
</dbReference>
<gene>
    <name evidence="1" type="ORF">H4W30_000302</name>
</gene>
<proteinExistence type="predicted"/>
<protein>
    <submittedName>
        <fullName evidence="1">Myo-inositol-1(Or 4)-monophosphatase</fullName>
        <ecNumber evidence="1">3.1.3.25</ecNumber>
    </submittedName>
</protein>
<dbReference type="PANTHER" id="PTHR20854">
    <property type="entry name" value="INOSITOL MONOPHOSPHATASE"/>
    <property type="match status" value="1"/>
</dbReference>
<name>A0ABR9KY26_9PSEU</name>
<accession>A0ABR9KY26</accession>
<dbReference type="PRINTS" id="PR00377">
    <property type="entry name" value="IMPHPHTASES"/>
</dbReference>
<dbReference type="Proteomes" id="UP000656548">
    <property type="component" value="Unassembled WGS sequence"/>
</dbReference>
<organism evidence="1 2">
    <name type="scientific">Amycolatopsis roodepoortensis</name>
    <dbReference type="NCBI Taxonomy" id="700274"/>
    <lineage>
        <taxon>Bacteria</taxon>
        <taxon>Bacillati</taxon>
        <taxon>Actinomycetota</taxon>
        <taxon>Actinomycetes</taxon>
        <taxon>Pseudonocardiales</taxon>
        <taxon>Pseudonocardiaceae</taxon>
        <taxon>Amycolatopsis</taxon>
    </lineage>
</organism>
<dbReference type="Gene3D" id="3.40.190.80">
    <property type="match status" value="1"/>
</dbReference>
<keyword evidence="1" id="KW-0378">Hydrolase</keyword>
<comment type="caution">
    <text evidence="1">The sequence shown here is derived from an EMBL/GenBank/DDBJ whole genome shotgun (WGS) entry which is preliminary data.</text>
</comment>
<sequence>MVTTMTAGSDVEVAIRAVNAACEVIRRAYGGAVERFGKCGGDFATGVDLAAERVIRRSLREACPRDVILGEEYGADEGDGARTWLVDPLCGTVNYAAHTPLVAVNIALRIGNDVTVAVSADPLSGEVFWAGDGWAALRRDSRDEPLTPAAGDGLVDVNLDPPFPNAASFRAARMLTDDAFAGRFRPRVLSTTLALAWVAAGRRAAYVTDGHLRDSVHYTSGIALCQAAGCVVTNLAGQAVHTGIQGLVAAADPATHRDLVDVVSRHRDD</sequence>
<dbReference type="GO" id="GO:0052834">
    <property type="term" value="F:inositol monophosphate phosphatase activity"/>
    <property type="evidence" value="ECO:0007669"/>
    <property type="project" value="UniProtKB-EC"/>
</dbReference>
<dbReference type="PANTHER" id="PTHR20854:SF4">
    <property type="entry name" value="INOSITOL-1-MONOPHOSPHATASE-RELATED"/>
    <property type="match status" value="1"/>
</dbReference>
<dbReference type="EC" id="3.1.3.25" evidence="1"/>